<protein>
    <submittedName>
        <fullName evidence="4">DHHC zinc finger protein</fullName>
    </submittedName>
</protein>
<dbReference type="EMBL" id="GG662245">
    <property type="protein sequence ID" value="EAS07191.3"/>
    <property type="molecule type" value="Genomic_DNA"/>
</dbReference>
<dbReference type="CDD" id="cd00064">
    <property type="entry name" value="FU"/>
    <property type="match status" value="1"/>
</dbReference>
<dbReference type="Gene3D" id="2.10.220.10">
    <property type="entry name" value="Hormone Receptor, Insulin-like Growth Factor Receptor 1, Chain A, domain 2"/>
    <property type="match status" value="2"/>
</dbReference>
<dbReference type="SUPFAM" id="SSF57184">
    <property type="entry name" value="Growth factor receptor domain"/>
    <property type="match status" value="6"/>
</dbReference>
<gene>
    <name evidence="4" type="ORF">TTHERM_00647240</name>
</gene>
<sequence length="1758" mass="207264">MKLTRIIIAFLIINYYAVSELFNHFEIDKIDNCVEYVYAPSRFNYYLYDQALCIQCELGYVVSKNYKQCIHFIFQLSYPKYGNCKRLAEDGKCAEALDGIELLPNNLYTIVKDQKFLERCAIVDESESVCIFPRFGFILDEYTNSIFKDTHMTFCALYNSKYNKCTKFQQRFLRKENTQLGVYLGENFISPHLLLPNSSTYYLSCQNNYLFLTKFLNQFDGCFDDNFLQDINNLYCTSNHALRDDKLKCEIIIHFCQEYTEIEGNQLCIKCIPFYRLHLQTCVELLGCEVISKVNSNKCLKCSTNRVLINGECILKDQRSLQKKNLDEQSKLKKYTHKQLRKYNSINQLNQSIFGLENSIQKQANQNQKNEVNLNQRILKNIEKNLEILEKQGKNKQQILPQDNILQQNYDQNNDKCKQCIFDDEMQCISCINEDCYLNEEKNRCLQRQQSFYCQDKIYNSDNCQNLICQSQTILNPILIQNFDLKNIETITYLNNLLDMSFQINSVVSHNEFENFIQKYQFYGINNKANIQICTQFHQYLTEGDEIYFQGNNFYKCDKIRYQILKNFNLPFIVFRCSNELNVQNIFYENCFSYDLEKSFCLQCLQGFHFNSETMVCEKNIQNCIIHSIYNTCIICKSGYKLINGICQEICGIPVPGSVTQFHSFYVLEKSGNKQTICKNTSIPCKRFINDRCFECFEGYVLDYSSNFSCIKDTHFPDCKIIDQFEQNNEIKNQNMNTFDGKKCIQCIDEYNLFQGLCFCQKMNCLNHITCNQNVCYKKFRSLFIGQINLEVTQYLEKQGDFYKVLNCSIPYCLACHEGNICIKCMFGYFYEASQQTCIAINQKNYIQIEQEKQACLDYSIKDKCQKCKHGYYLMPDFKCYRKCLPGYQIINNIKFGSICYKVPYACHRYTFSIEVYLNYGIVTCYQCFKNYFLYLETNECKKICIYYKNKIQDSQFQCLKHCQYTYLLEGRECTLYCPKFYKIINGQNFCADSCQGLYRYEDNNLKCTNVCQEGYQPIRKDLVCRKCQDKNCLRCSNKQFQFCFKCNINYTSIEGKCKYICSNFAIVDNISDCSTDNLVQYCITEKQGKCIKCEDNFSYDEQQNKCICQPTIGYFEYKTKTCQKFCDKNCLICNNNNKCIQCMPNKFLIKNELITICTDKCPVGYYPLKKNSEGTFLECVKCPLHCFSCINSYTCTECNHLYEEYSCNNQTDNVYCILPYQQIKDNQSVPIRYQCCKVQNCDICSQDSLQICEKCDHSYPFLYLNTCLEKCPEGTYADEQNICQRCHPLCRTCSFKLATSCLSCVLPKNMVESDQTCRCSNQNFFFLDYCYSECPKFTMILDGEVSRMCKQFCQDYNSYPVFDDKGVFEFCEYNIDQQNSKFCEQNLVNLNKYITLEMKNSEQNSQVQSILITIRISQTPKECYEFNLNTNARMTEDALNLEFIEFKVDKYHNYYFLLQSKVNISQLTQRDINKCKQNICTLFLQIYQGGILKKIIVLKINLITQVIVIKSIQQTNLNTIQKKQFEQYQIQNQPLLNSVMSVNCEDFIVCNYQSIISYPSISLIFDIQVLFDNTNETKQSLALIPIQVYIIQQNNKLIPIDNLFYDNFYPSKLKIEISFNELVEGKLVFLIKVRDWKDYLLGYQYLMNKNKQNKYIQQFIDIKIKSKNNPTNNKNIDQNQNYIDLKYKIIIIFNIIVCILIIILVIFNCIRKIKIKIPAYQQQYDEQESSIFQQTSSCFHNEEQIKSKSDKYLFNSR</sequence>
<accession>I7MJT8</accession>
<keyword evidence="2" id="KW-0812">Transmembrane</keyword>
<keyword evidence="2" id="KW-0472">Membrane</keyword>
<evidence type="ECO:0000256" key="3">
    <source>
        <dbReference type="SAM" id="SignalP"/>
    </source>
</evidence>
<proteinExistence type="predicted"/>
<dbReference type="InParanoid" id="I7MJT8"/>
<dbReference type="InterPro" id="IPR009030">
    <property type="entry name" value="Growth_fac_rcpt_cys_sf"/>
</dbReference>
<feature type="signal peptide" evidence="3">
    <location>
        <begin position="1"/>
        <end position="19"/>
    </location>
</feature>
<dbReference type="OrthoDB" id="10035969at2759"/>
<dbReference type="Proteomes" id="UP000009168">
    <property type="component" value="Unassembled WGS sequence"/>
</dbReference>
<reference evidence="5" key="1">
    <citation type="journal article" date="2006" name="PLoS Biol.">
        <title>Macronuclear genome sequence of the ciliate Tetrahymena thermophila, a model eukaryote.</title>
        <authorList>
            <person name="Eisen J.A."/>
            <person name="Coyne R.S."/>
            <person name="Wu M."/>
            <person name="Wu D."/>
            <person name="Thiagarajan M."/>
            <person name="Wortman J.R."/>
            <person name="Badger J.H."/>
            <person name="Ren Q."/>
            <person name="Amedeo P."/>
            <person name="Jones K.M."/>
            <person name="Tallon L.J."/>
            <person name="Delcher A.L."/>
            <person name="Salzberg S.L."/>
            <person name="Silva J.C."/>
            <person name="Haas B.J."/>
            <person name="Majoros W.H."/>
            <person name="Farzad M."/>
            <person name="Carlton J.M."/>
            <person name="Smith R.K. Jr."/>
            <person name="Garg J."/>
            <person name="Pearlman R.E."/>
            <person name="Karrer K.M."/>
            <person name="Sun L."/>
            <person name="Manning G."/>
            <person name="Elde N.C."/>
            <person name="Turkewitz A.P."/>
            <person name="Asai D.J."/>
            <person name="Wilkes D.E."/>
            <person name="Wang Y."/>
            <person name="Cai H."/>
            <person name="Collins K."/>
            <person name="Stewart B.A."/>
            <person name="Lee S.R."/>
            <person name="Wilamowska K."/>
            <person name="Weinberg Z."/>
            <person name="Ruzzo W.L."/>
            <person name="Wloga D."/>
            <person name="Gaertig J."/>
            <person name="Frankel J."/>
            <person name="Tsao C.-C."/>
            <person name="Gorovsky M.A."/>
            <person name="Keeling P.J."/>
            <person name="Waller R.F."/>
            <person name="Patron N.J."/>
            <person name="Cherry J.M."/>
            <person name="Stover N.A."/>
            <person name="Krieger C.J."/>
            <person name="del Toro C."/>
            <person name="Ryder H.F."/>
            <person name="Williamson S.C."/>
            <person name="Barbeau R.A."/>
            <person name="Hamilton E.P."/>
            <person name="Orias E."/>
        </authorList>
    </citation>
    <scope>NUCLEOTIDE SEQUENCE [LARGE SCALE GENOMIC DNA]</scope>
    <source>
        <strain evidence="5">SB210</strain>
    </source>
</reference>
<name>I7MJT8_TETTS</name>
<keyword evidence="1" id="KW-0175">Coiled coil</keyword>
<dbReference type="PANTHER" id="PTHR23275:SF100">
    <property type="entry name" value="EGF-LIKE DOMAIN-CONTAINING PROTEIN"/>
    <property type="match status" value="1"/>
</dbReference>
<feature type="chain" id="PRO_5003712583" evidence="3">
    <location>
        <begin position="20"/>
        <end position="1758"/>
    </location>
</feature>
<keyword evidence="2" id="KW-1133">Transmembrane helix</keyword>
<keyword evidence="3" id="KW-0732">Signal</keyword>
<feature type="coiled-coil region" evidence="1">
    <location>
        <begin position="346"/>
        <end position="399"/>
    </location>
</feature>
<keyword evidence="5" id="KW-1185">Reference proteome</keyword>
<evidence type="ECO:0000256" key="2">
    <source>
        <dbReference type="SAM" id="Phobius"/>
    </source>
</evidence>
<evidence type="ECO:0000313" key="4">
    <source>
        <dbReference type="EMBL" id="EAS07191.3"/>
    </source>
</evidence>
<evidence type="ECO:0000313" key="5">
    <source>
        <dbReference type="Proteomes" id="UP000009168"/>
    </source>
</evidence>
<dbReference type="InterPro" id="IPR052798">
    <property type="entry name" value="Giardia_VSA"/>
</dbReference>
<dbReference type="InterPro" id="IPR006212">
    <property type="entry name" value="Furin_repeat"/>
</dbReference>
<dbReference type="GeneID" id="7833630"/>
<evidence type="ECO:0000256" key="1">
    <source>
        <dbReference type="SAM" id="Coils"/>
    </source>
</evidence>
<organism evidence="4 5">
    <name type="scientific">Tetrahymena thermophila (strain SB210)</name>
    <dbReference type="NCBI Taxonomy" id="312017"/>
    <lineage>
        <taxon>Eukaryota</taxon>
        <taxon>Sar</taxon>
        <taxon>Alveolata</taxon>
        <taxon>Ciliophora</taxon>
        <taxon>Intramacronucleata</taxon>
        <taxon>Oligohymenophorea</taxon>
        <taxon>Hymenostomatida</taxon>
        <taxon>Tetrahymenina</taxon>
        <taxon>Tetrahymenidae</taxon>
        <taxon>Tetrahymena</taxon>
    </lineage>
</organism>
<dbReference type="RefSeq" id="XP_001027433.3">
    <property type="nucleotide sequence ID" value="XM_001027433.3"/>
</dbReference>
<feature type="transmembrane region" description="Helical" evidence="2">
    <location>
        <begin position="1690"/>
        <end position="1711"/>
    </location>
</feature>
<dbReference type="SMART" id="SM00261">
    <property type="entry name" value="FU"/>
    <property type="match status" value="6"/>
</dbReference>
<dbReference type="PANTHER" id="PTHR23275">
    <property type="entry name" value="CABRIOLET.-RELATED"/>
    <property type="match status" value="1"/>
</dbReference>
<dbReference type="KEGG" id="tet:TTHERM_00647240"/>